<name>A0ABS0L9J4_9BACT</name>
<evidence type="ECO:0000256" key="4">
    <source>
        <dbReference type="ARBA" id="ARBA00023251"/>
    </source>
</evidence>
<feature type="chain" id="PRO_5045244034" description="Beta-lactamase" evidence="7">
    <location>
        <begin position="23"/>
        <end position="498"/>
    </location>
</feature>
<comment type="catalytic activity">
    <reaction evidence="1 6">
        <text>a beta-lactam + H2O = a substituted beta-amino acid</text>
        <dbReference type="Rhea" id="RHEA:20401"/>
        <dbReference type="ChEBI" id="CHEBI:15377"/>
        <dbReference type="ChEBI" id="CHEBI:35627"/>
        <dbReference type="ChEBI" id="CHEBI:140347"/>
        <dbReference type="EC" id="3.5.2.6"/>
    </reaction>
</comment>
<evidence type="ECO:0000313" key="9">
    <source>
        <dbReference type="EMBL" id="MBG8556229.1"/>
    </source>
</evidence>
<dbReference type="GO" id="GO:0016787">
    <property type="term" value="F:hydrolase activity"/>
    <property type="evidence" value="ECO:0007669"/>
    <property type="project" value="UniProtKB-KW"/>
</dbReference>
<proteinExistence type="inferred from homology"/>
<dbReference type="Proteomes" id="UP000601099">
    <property type="component" value="Unassembled WGS sequence"/>
</dbReference>
<evidence type="ECO:0000256" key="2">
    <source>
        <dbReference type="ARBA" id="ARBA00007840"/>
    </source>
</evidence>
<evidence type="ECO:0000313" key="10">
    <source>
        <dbReference type="Proteomes" id="UP000601099"/>
    </source>
</evidence>
<dbReference type="InterPro" id="IPR011990">
    <property type="entry name" value="TPR-like_helical_dom_sf"/>
</dbReference>
<accession>A0ABS0L9J4</accession>
<dbReference type="InterPro" id="IPR001586">
    <property type="entry name" value="Beta-lactam_class-C_AS"/>
</dbReference>
<dbReference type="InterPro" id="IPR019734">
    <property type="entry name" value="TPR_rpt"/>
</dbReference>
<comment type="caution">
    <text evidence="9">The sequence shown here is derived from an EMBL/GenBank/DDBJ whole genome shotgun (WGS) entry which is preliminary data.</text>
</comment>
<dbReference type="SUPFAM" id="SSF48452">
    <property type="entry name" value="TPR-like"/>
    <property type="match status" value="1"/>
</dbReference>
<evidence type="ECO:0000256" key="3">
    <source>
        <dbReference type="ARBA" id="ARBA00022801"/>
    </source>
</evidence>
<feature type="repeat" description="TPR" evidence="5">
    <location>
        <begin position="451"/>
        <end position="484"/>
    </location>
</feature>
<keyword evidence="3 6" id="KW-0378">Hydrolase</keyword>
<dbReference type="RefSeq" id="WP_196957248.1">
    <property type="nucleotide sequence ID" value="NZ_JADWYK010000022.1"/>
</dbReference>
<keyword evidence="4 6" id="KW-0046">Antibiotic resistance</keyword>
<sequence length="498" mass="54682">MTANRATLLTCLLLLTASFAFGQPTRPAASSNSQKQLDLVMQQVGEAFSKEPTAVGLSIGIVKDGQTYFYNFGTTEKGTGKVPTQHTIYEIGSVSKTFASLLLAQAVLEKRVSLTDDIRKYLPGDYPNLAYAGKPIKLVHLANTTSALPDNVPDRSAILQQAPPDSVPFLILRAARAYTRQDFYTDLHAVKLDTVPGLIPRHSNTGAQLLAYILESVYQAPFEQLVEKYIAQPLQMRSTLQAKAGNSLLAVGHNEKGNRMPYHFIESLEPSGGLRYSAADMAKYLAYQLAKSNKAVALTHQTTWGSVDEEAIGLNWSVRKTPDSKRQLLHTGGTFGFASYCSFYPELGFGLVLLVNESAPQTQGRLWALADQIQEGVYGVPPALQAFRKSLAATEYKQALEVFKAAKQKHPELHLSEEFVNEWGYTLARQGNIGHAIELFKLNVRLHPGSWNTYDSLAESYEMQGNTALAISNYRQSLALNPKNTGAVEHLKKLGASK</sequence>
<dbReference type="Gene3D" id="3.40.710.10">
    <property type="entry name" value="DD-peptidase/beta-lactamase superfamily"/>
    <property type="match status" value="1"/>
</dbReference>
<dbReference type="Gene3D" id="1.25.40.10">
    <property type="entry name" value="Tetratricopeptide repeat domain"/>
    <property type="match status" value="1"/>
</dbReference>
<feature type="domain" description="Beta-lactamase-related" evidence="8">
    <location>
        <begin position="48"/>
        <end position="369"/>
    </location>
</feature>
<gene>
    <name evidence="9" type="ORF">I5L79_21970</name>
</gene>
<reference evidence="9 10" key="1">
    <citation type="submission" date="2020-11" db="EMBL/GenBank/DDBJ databases">
        <title>Hymenobacter sp.</title>
        <authorList>
            <person name="Kim M.K."/>
        </authorList>
    </citation>
    <scope>NUCLEOTIDE SEQUENCE [LARGE SCALE GENOMIC DNA]</scope>
    <source>
        <strain evidence="9 10">BT594</strain>
    </source>
</reference>
<dbReference type="PANTHER" id="PTHR46825:SF8">
    <property type="entry name" value="BETA-LACTAMASE-RELATED"/>
    <property type="match status" value="1"/>
</dbReference>
<comment type="similarity">
    <text evidence="2 6">Belongs to the class-C beta-lactamase family.</text>
</comment>
<keyword evidence="5" id="KW-0802">TPR repeat</keyword>
<keyword evidence="7" id="KW-0732">Signal</keyword>
<evidence type="ECO:0000256" key="7">
    <source>
        <dbReference type="SAM" id="SignalP"/>
    </source>
</evidence>
<dbReference type="EC" id="3.5.2.6" evidence="6"/>
<dbReference type="PROSITE" id="PS50005">
    <property type="entry name" value="TPR"/>
    <property type="match status" value="1"/>
</dbReference>
<dbReference type="SUPFAM" id="SSF56601">
    <property type="entry name" value="beta-lactamase/transpeptidase-like"/>
    <property type="match status" value="1"/>
</dbReference>
<feature type="signal peptide" evidence="7">
    <location>
        <begin position="1"/>
        <end position="22"/>
    </location>
</feature>
<dbReference type="PROSITE" id="PS00336">
    <property type="entry name" value="BETA_LACTAMASE_C"/>
    <property type="match status" value="1"/>
</dbReference>
<dbReference type="PANTHER" id="PTHR46825">
    <property type="entry name" value="D-ALANYL-D-ALANINE-CARBOXYPEPTIDASE/ENDOPEPTIDASE AMPH"/>
    <property type="match status" value="1"/>
</dbReference>
<protein>
    <recommendedName>
        <fullName evidence="6">Beta-lactamase</fullName>
        <ecNumber evidence="6">3.5.2.6</ecNumber>
    </recommendedName>
</protein>
<dbReference type="InterPro" id="IPR001466">
    <property type="entry name" value="Beta-lactam-related"/>
</dbReference>
<dbReference type="InterPro" id="IPR012338">
    <property type="entry name" value="Beta-lactam/transpept-like"/>
</dbReference>
<dbReference type="Pfam" id="PF00144">
    <property type="entry name" value="Beta-lactamase"/>
    <property type="match status" value="1"/>
</dbReference>
<evidence type="ECO:0000256" key="6">
    <source>
        <dbReference type="RuleBase" id="RU361140"/>
    </source>
</evidence>
<dbReference type="EMBL" id="JADWYK010000022">
    <property type="protein sequence ID" value="MBG8556229.1"/>
    <property type="molecule type" value="Genomic_DNA"/>
</dbReference>
<evidence type="ECO:0000256" key="1">
    <source>
        <dbReference type="ARBA" id="ARBA00001526"/>
    </source>
</evidence>
<evidence type="ECO:0000259" key="8">
    <source>
        <dbReference type="Pfam" id="PF00144"/>
    </source>
</evidence>
<dbReference type="SMART" id="SM00028">
    <property type="entry name" value="TPR"/>
    <property type="match status" value="2"/>
</dbReference>
<keyword evidence="10" id="KW-1185">Reference proteome</keyword>
<organism evidence="9 10">
    <name type="scientific">Hymenobacter guriensis</name>
    <dbReference type="NCBI Taxonomy" id="2793065"/>
    <lineage>
        <taxon>Bacteria</taxon>
        <taxon>Pseudomonadati</taxon>
        <taxon>Bacteroidota</taxon>
        <taxon>Cytophagia</taxon>
        <taxon>Cytophagales</taxon>
        <taxon>Hymenobacteraceae</taxon>
        <taxon>Hymenobacter</taxon>
    </lineage>
</organism>
<dbReference type="InterPro" id="IPR050491">
    <property type="entry name" value="AmpC-like"/>
</dbReference>
<evidence type="ECO:0000256" key="5">
    <source>
        <dbReference type="PROSITE-ProRule" id="PRU00339"/>
    </source>
</evidence>